<keyword evidence="3" id="KW-1185">Reference proteome</keyword>
<evidence type="ECO:0000313" key="3">
    <source>
        <dbReference type="Proteomes" id="UP001168821"/>
    </source>
</evidence>
<evidence type="ECO:0000313" key="2">
    <source>
        <dbReference type="EMBL" id="KAJ3648444.1"/>
    </source>
</evidence>
<reference evidence="2" key="1">
    <citation type="journal article" date="2023" name="G3 (Bethesda)">
        <title>Whole genome assemblies of Zophobas morio and Tenebrio molitor.</title>
        <authorList>
            <person name="Kaur S."/>
            <person name="Stinson S.A."/>
            <person name="diCenzo G.C."/>
        </authorList>
    </citation>
    <scope>NUCLEOTIDE SEQUENCE</scope>
    <source>
        <strain evidence="2">QUZm001</strain>
    </source>
</reference>
<feature type="region of interest" description="Disordered" evidence="1">
    <location>
        <begin position="65"/>
        <end position="119"/>
    </location>
</feature>
<gene>
    <name evidence="2" type="ORF">Zmor_020248</name>
</gene>
<organism evidence="2 3">
    <name type="scientific">Zophobas morio</name>
    <dbReference type="NCBI Taxonomy" id="2755281"/>
    <lineage>
        <taxon>Eukaryota</taxon>
        <taxon>Metazoa</taxon>
        <taxon>Ecdysozoa</taxon>
        <taxon>Arthropoda</taxon>
        <taxon>Hexapoda</taxon>
        <taxon>Insecta</taxon>
        <taxon>Pterygota</taxon>
        <taxon>Neoptera</taxon>
        <taxon>Endopterygota</taxon>
        <taxon>Coleoptera</taxon>
        <taxon>Polyphaga</taxon>
        <taxon>Cucujiformia</taxon>
        <taxon>Tenebrionidae</taxon>
        <taxon>Zophobas</taxon>
    </lineage>
</organism>
<evidence type="ECO:0000256" key="1">
    <source>
        <dbReference type="SAM" id="MobiDB-lite"/>
    </source>
</evidence>
<feature type="compositionally biased region" description="Basic residues" evidence="1">
    <location>
        <begin position="65"/>
        <end position="77"/>
    </location>
</feature>
<comment type="caution">
    <text evidence="2">The sequence shown here is derived from an EMBL/GenBank/DDBJ whole genome shotgun (WGS) entry which is preliminary data.</text>
</comment>
<dbReference type="Proteomes" id="UP001168821">
    <property type="component" value="Unassembled WGS sequence"/>
</dbReference>
<proteinExistence type="predicted"/>
<dbReference type="EMBL" id="JALNTZ010000006">
    <property type="protein sequence ID" value="KAJ3648444.1"/>
    <property type="molecule type" value="Genomic_DNA"/>
</dbReference>
<accession>A0AA38M9U0</accession>
<name>A0AA38M9U0_9CUCU</name>
<protein>
    <submittedName>
        <fullName evidence="2">Uncharacterized protein</fullName>
    </submittedName>
</protein>
<dbReference type="AlphaFoldDB" id="A0AA38M9U0"/>
<feature type="compositionally biased region" description="Polar residues" evidence="1">
    <location>
        <begin position="91"/>
        <end position="102"/>
    </location>
</feature>
<sequence>MSHPQTIFLLDLLFCESIEQELLIGCGFITRLGCTKPLWCIGNWCMASPPCSDITIRTARQRTVHQKYNRHSPHRARPLTIGSSGVDRNCFRTSTSTNSERSGPTDGIAAAVGRTRSGD</sequence>